<organism evidence="2 3">
    <name type="scientific">Monoraphidium neglectum</name>
    <dbReference type="NCBI Taxonomy" id="145388"/>
    <lineage>
        <taxon>Eukaryota</taxon>
        <taxon>Viridiplantae</taxon>
        <taxon>Chlorophyta</taxon>
        <taxon>core chlorophytes</taxon>
        <taxon>Chlorophyceae</taxon>
        <taxon>CS clade</taxon>
        <taxon>Sphaeropleales</taxon>
        <taxon>Selenastraceae</taxon>
        <taxon>Monoraphidium</taxon>
    </lineage>
</organism>
<accession>A0A0D2LLN1</accession>
<name>A0A0D2LLN1_9CHLO</name>
<feature type="non-terminal residue" evidence="2">
    <location>
        <position position="58"/>
    </location>
</feature>
<dbReference type="EMBL" id="KK105411">
    <property type="protein sequence ID" value="KIY92679.1"/>
    <property type="molecule type" value="Genomic_DNA"/>
</dbReference>
<evidence type="ECO:0000256" key="1">
    <source>
        <dbReference type="SAM" id="MobiDB-lite"/>
    </source>
</evidence>
<protein>
    <submittedName>
        <fullName evidence="2">Uncharacterized protein</fullName>
    </submittedName>
</protein>
<feature type="region of interest" description="Disordered" evidence="1">
    <location>
        <begin position="38"/>
        <end position="58"/>
    </location>
</feature>
<sequence length="58" mass="5956">MLASATQQAALLQQALPLMLPVRPDVLRARLGGALDGSEAGPEFDGLTSAGLPEQQAL</sequence>
<keyword evidence="3" id="KW-1185">Reference proteome</keyword>
<proteinExistence type="predicted"/>
<dbReference type="GeneID" id="25732931"/>
<reference evidence="2 3" key="1">
    <citation type="journal article" date="2013" name="BMC Genomics">
        <title>Reconstruction of the lipid metabolism for the microalga Monoraphidium neglectum from its genome sequence reveals characteristics suitable for biofuel production.</title>
        <authorList>
            <person name="Bogen C."/>
            <person name="Al-Dilaimi A."/>
            <person name="Albersmeier A."/>
            <person name="Wichmann J."/>
            <person name="Grundmann M."/>
            <person name="Rupp O."/>
            <person name="Lauersen K.J."/>
            <person name="Blifernez-Klassen O."/>
            <person name="Kalinowski J."/>
            <person name="Goesmann A."/>
            <person name="Mussgnug J.H."/>
            <person name="Kruse O."/>
        </authorList>
    </citation>
    <scope>NUCLEOTIDE SEQUENCE [LARGE SCALE GENOMIC DNA]</scope>
    <source>
        <strain evidence="2 3">SAG 48.87</strain>
    </source>
</reference>
<dbReference type="RefSeq" id="XP_013891699.1">
    <property type="nucleotide sequence ID" value="XM_014036245.1"/>
</dbReference>
<dbReference type="AlphaFoldDB" id="A0A0D2LLN1"/>
<dbReference type="Proteomes" id="UP000054498">
    <property type="component" value="Unassembled WGS sequence"/>
</dbReference>
<gene>
    <name evidence="2" type="ORF">MNEG_15285</name>
</gene>
<evidence type="ECO:0000313" key="2">
    <source>
        <dbReference type="EMBL" id="KIY92679.1"/>
    </source>
</evidence>
<dbReference type="KEGG" id="mng:MNEG_15285"/>
<evidence type="ECO:0000313" key="3">
    <source>
        <dbReference type="Proteomes" id="UP000054498"/>
    </source>
</evidence>